<dbReference type="InterPro" id="IPR036852">
    <property type="entry name" value="Peptidase_S8/S53_dom_sf"/>
</dbReference>
<evidence type="ECO:0000256" key="5">
    <source>
        <dbReference type="ARBA" id="ARBA00022670"/>
    </source>
</evidence>
<feature type="domain" description="Peptidase S8/S53" evidence="11">
    <location>
        <begin position="454"/>
        <end position="685"/>
    </location>
</feature>
<dbReference type="GO" id="GO:0008233">
    <property type="term" value="F:peptidase activity"/>
    <property type="evidence" value="ECO:0007669"/>
    <property type="project" value="UniProtKB-KW"/>
</dbReference>
<evidence type="ECO:0000256" key="10">
    <source>
        <dbReference type="SAM" id="MobiDB-lite"/>
    </source>
</evidence>
<keyword evidence="4" id="KW-0964">Secreted</keyword>
<evidence type="ECO:0000256" key="6">
    <source>
        <dbReference type="ARBA" id="ARBA00022801"/>
    </source>
</evidence>
<dbReference type="InterPro" id="IPR015500">
    <property type="entry name" value="Peptidase_S8_subtilisin-rel"/>
</dbReference>
<name>A0ABM5M3V8_BACA1</name>
<keyword evidence="7 9" id="KW-0720">Serine protease</keyword>
<feature type="active site" description="Charge relay system" evidence="9">
    <location>
        <position position="649"/>
    </location>
</feature>
<comment type="similarity">
    <text evidence="3 9">Belongs to the peptidase S8 family.</text>
</comment>
<dbReference type="PROSITE" id="PS51892">
    <property type="entry name" value="SUBTILASE"/>
    <property type="match status" value="1"/>
</dbReference>
<organism evidence="13 14">
    <name type="scientific">Bacillus atrophaeus (strain 1942)</name>
    <dbReference type="NCBI Taxonomy" id="720555"/>
    <lineage>
        <taxon>Bacteria</taxon>
        <taxon>Bacillati</taxon>
        <taxon>Bacillota</taxon>
        <taxon>Bacilli</taxon>
        <taxon>Bacillales</taxon>
        <taxon>Bacillaceae</taxon>
        <taxon>Bacillus</taxon>
    </lineage>
</organism>
<protein>
    <submittedName>
        <fullName evidence="13">Cell wall-associated protease</fullName>
    </submittedName>
</protein>
<feature type="active site" description="Charge relay system" evidence="9">
    <location>
        <position position="496"/>
    </location>
</feature>
<dbReference type="InterPro" id="IPR041498">
    <property type="entry name" value="Big_6"/>
</dbReference>
<feature type="domain" description="Bacterial Ig" evidence="12">
    <location>
        <begin position="813"/>
        <end position="891"/>
    </location>
</feature>
<dbReference type="PROSITE" id="PS00138">
    <property type="entry name" value="SUBTILASE_SER"/>
    <property type="match status" value="1"/>
</dbReference>
<keyword evidence="14" id="KW-1185">Reference proteome</keyword>
<dbReference type="InterPro" id="IPR023828">
    <property type="entry name" value="Peptidase_S8_Ser-AS"/>
</dbReference>
<dbReference type="PROSITE" id="PS00137">
    <property type="entry name" value="SUBTILASE_HIS"/>
    <property type="match status" value="1"/>
</dbReference>
<dbReference type="PANTHER" id="PTHR43806">
    <property type="entry name" value="PEPTIDASE S8"/>
    <property type="match status" value="1"/>
</dbReference>
<evidence type="ECO:0000259" key="12">
    <source>
        <dbReference type="Pfam" id="PF17936"/>
    </source>
</evidence>
<feature type="domain" description="Bacterial Ig" evidence="12">
    <location>
        <begin position="737"/>
        <end position="807"/>
    </location>
</feature>
<keyword evidence="6 9" id="KW-0378">Hydrolase</keyword>
<evidence type="ECO:0000259" key="11">
    <source>
        <dbReference type="Pfam" id="PF00082"/>
    </source>
</evidence>
<dbReference type="GO" id="GO:0006508">
    <property type="term" value="P:proteolysis"/>
    <property type="evidence" value="ECO:0007669"/>
    <property type="project" value="UniProtKB-KW"/>
</dbReference>
<evidence type="ECO:0000313" key="14">
    <source>
        <dbReference type="Proteomes" id="UP000006867"/>
    </source>
</evidence>
<dbReference type="Gene3D" id="2.60.120.380">
    <property type="match status" value="1"/>
</dbReference>
<dbReference type="Pfam" id="PF00082">
    <property type="entry name" value="Peptidase_S8"/>
    <property type="match status" value="1"/>
</dbReference>
<evidence type="ECO:0000256" key="3">
    <source>
        <dbReference type="ARBA" id="ARBA00011073"/>
    </source>
</evidence>
<dbReference type="PRINTS" id="PR00723">
    <property type="entry name" value="SUBTILISIN"/>
</dbReference>
<accession>A0ABM5M3V8</accession>
<feature type="active site" description="Charge relay system" evidence="9">
    <location>
        <position position="461"/>
    </location>
</feature>
<evidence type="ECO:0000256" key="1">
    <source>
        <dbReference type="ARBA" id="ARBA00001913"/>
    </source>
</evidence>
<evidence type="ECO:0000256" key="4">
    <source>
        <dbReference type="ARBA" id="ARBA00022525"/>
    </source>
</evidence>
<dbReference type="Proteomes" id="UP000006867">
    <property type="component" value="Chromosome"/>
</dbReference>
<proteinExistence type="inferred from homology"/>
<dbReference type="Gene3D" id="3.40.50.200">
    <property type="entry name" value="Peptidase S8/S53 domain"/>
    <property type="match status" value="1"/>
</dbReference>
<dbReference type="SUPFAM" id="SSF52743">
    <property type="entry name" value="Subtilisin-like"/>
    <property type="match status" value="1"/>
</dbReference>
<dbReference type="Pfam" id="PF17936">
    <property type="entry name" value="Big_6"/>
    <property type="match status" value="2"/>
</dbReference>
<keyword evidence="8" id="KW-0106">Calcium</keyword>
<dbReference type="EMBL" id="CP002207">
    <property type="protein sequence ID" value="ADP34874.1"/>
    <property type="molecule type" value="Genomic_DNA"/>
</dbReference>
<feature type="region of interest" description="Disordered" evidence="10">
    <location>
        <begin position="685"/>
        <end position="707"/>
    </location>
</feature>
<dbReference type="InterPro" id="IPR022398">
    <property type="entry name" value="Peptidase_S8_His-AS"/>
</dbReference>
<dbReference type="InterPro" id="IPR034084">
    <property type="entry name" value="Thermitase-like_dom"/>
</dbReference>
<reference evidence="13 14" key="1">
    <citation type="journal article" date="2011" name="Front. Microbiol.">
        <title>Genomic signatures of strain selection and enhancement in Bacillus atrophaeus var. globigii, a historical biowarfare simulant.</title>
        <authorList>
            <person name="Gibbons H.S."/>
            <person name="Broomall S.M."/>
            <person name="McNew L.A."/>
            <person name="Daligault H."/>
            <person name="Chapman C."/>
            <person name="Bruce D."/>
            <person name="Karavis M."/>
            <person name="Krepps M."/>
            <person name="McGregor P.A."/>
            <person name="Hong C."/>
            <person name="Park K.H."/>
            <person name="Akmal A."/>
            <person name="Feldman A."/>
            <person name="Lin J.S."/>
            <person name="Chang W.E."/>
            <person name="Higgs B.W."/>
            <person name="Demirev P."/>
            <person name="Lindquist J."/>
            <person name="Liem A."/>
            <person name="Fochler E."/>
            <person name="Read T.D."/>
            <person name="Tapia R."/>
            <person name="Johnson S."/>
            <person name="Bishop-Lilly K.A."/>
            <person name="Detter C."/>
            <person name="Han C."/>
            <person name="Sozhamannan S."/>
            <person name="Rosenzweig C.N."/>
            <person name="Skowronski E.W."/>
        </authorList>
    </citation>
    <scope>NUCLEOTIDE SEQUENCE [LARGE SCALE GENOMIC DNA]</scope>
    <source>
        <strain evidence="13 14">1942</strain>
    </source>
</reference>
<gene>
    <name evidence="13" type="ordered locus">BATR1942_19795</name>
</gene>
<keyword evidence="5 9" id="KW-0645">Protease</keyword>
<evidence type="ECO:0000256" key="9">
    <source>
        <dbReference type="PROSITE-ProRule" id="PRU01240"/>
    </source>
</evidence>
<dbReference type="RefSeq" id="WP_013390734.1">
    <property type="nucleotide sequence ID" value="NC_014639.1"/>
</dbReference>
<dbReference type="CDD" id="cd07484">
    <property type="entry name" value="Peptidases_S8_Thermitase_like"/>
    <property type="match status" value="1"/>
</dbReference>
<evidence type="ECO:0000256" key="2">
    <source>
        <dbReference type="ARBA" id="ARBA00004613"/>
    </source>
</evidence>
<dbReference type="InterPro" id="IPR000209">
    <property type="entry name" value="Peptidase_S8/S53_dom"/>
</dbReference>
<dbReference type="PANTHER" id="PTHR43806:SF11">
    <property type="entry name" value="CEREVISIN-RELATED"/>
    <property type="match status" value="1"/>
</dbReference>
<dbReference type="Gene3D" id="2.60.40.10">
    <property type="entry name" value="Immunoglobulins"/>
    <property type="match status" value="2"/>
</dbReference>
<sequence>MKNQKISPLLVLVLTGMLLFGLFMPAKASKAAAENGIDQAVSLTKGKEAEGTLEKPEQSQWYKISPSKEEISKDSHMKLKVKSNELLAVSVYSSKEKAKQDDTFDQYRVSTAAEQKAEVNVPHAWEGPYYIKVEYLGEEEPPEGEVQSEAPGKATYTIGYDGITIQPSDQEAASQEECPVELSVDQKKSGKTILSQLRTIRDQWLNKTEEGKKLSGLYYKTAPFLVSHLVANKDDRNAVYQNLVTLKPLFKDVAENGANSSHTVTEKEQKAINSLYKMTLQSVPDFIKEDMEKQAEKIGLTSLEGKSSGYLISKQKLAPESAGQTSKVIVKMKHGKSLSSLQKGMKGYGIQSNEVSSPDKSDELFDDMYSLDIKGEKESDGTFKAQAESTAEKLSNMPGVEFAEPVQTYRSLSNDVQYPHQWPLHNSGKDGGNSGSDVKFEAMQNLLGNKTLQDTLIAVVDTGVDSTLADLKGKVRTDLGKNFVGRNDNALDDQGHGTHVSGIIAAQQDNGYSMAGLNAHAQIIPVKVLDSTGMGDTEQIALGIKYAVDQGAKVINLSLGGGYSRVLEYALNYAASHGVTVAAASGNEAAPEVGYPASSRYAISVGATNKLDVISEFSNYGEGLDLAAPGSDIPSLVPNGNVTYMSGTSMATPYVTAAAGLLLSQNPSLTPSEVEKILDETADNITFDSVDGGGEAPTDENGDPMTDPKIPGIDWYSGNGRLNAFHAVSAVELDMAVNQVKDNQQKVEGSAKEGTKIEVVSGTKTLGTATAGADGTYQVKIPLQKKNAVLHVKGTKGKAETSIKTVVKEGQPPAKPEVGSVTVNDTAGTGKASANANIKVMDKSKKGLASAKADSKGKFSVKIAKQKAGTVLYVTATDTTKKVSEPVKVVVES</sequence>
<dbReference type="InterPro" id="IPR013783">
    <property type="entry name" value="Ig-like_fold"/>
</dbReference>
<evidence type="ECO:0000256" key="8">
    <source>
        <dbReference type="ARBA" id="ARBA00022837"/>
    </source>
</evidence>
<comment type="subcellular location">
    <subcellularLocation>
        <location evidence="2">Secreted</location>
    </subcellularLocation>
</comment>
<evidence type="ECO:0000256" key="7">
    <source>
        <dbReference type="ARBA" id="ARBA00022825"/>
    </source>
</evidence>
<dbReference type="InterPro" id="IPR050131">
    <property type="entry name" value="Peptidase_S8_subtilisin-like"/>
</dbReference>
<evidence type="ECO:0000313" key="13">
    <source>
        <dbReference type="EMBL" id="ADP34874.1"/>
    </source>
</evidence>
<comment type="cofactor">
    <cofactor evidence="1">
        <name>Ca(2+)</name>
        <dbReference type="ChEBI" id="CHEBI:29108"/>
    </cofactor>
</comment>